<keyword evidence="1" id="KW-0472">Membrane</keyword>
<name>A0ABP3MVH0_SACER</name>
<feature type="transmembrane region" description="Helical" evidence="1">
    <location>
        <begin position="127"/>
        <end position="145"/>
    </location>
</feature>
<feature type="transmembrane region" description="Helical" evidence="1">
    <location>
        <begin position="100"/>
        <end position="120"/>
    </location>
</feature>
<feature type="domain" description="VanZ-like" evidence="2">
    <location>
        <begin position="55"/>
        <end position="171"/>
    </location>
</feature>
<keyword evidence="1" id="KW-0812">Transmembrane</keyword>
<keyword evidence="1" id="KW-1133">Transmembrane helix</keyword>
<dbReference type="Pfam" id="PF04892">
    <property type="entry name" value="VanZ"/>
    <property type="match status" value="1"/>
</dbReference>
<protein>
    <submittedName>
        <fullName evidence="3">VanZ family protein</fullName>
    </submittedName>
</protein>
<reference evidence="4" key="1">
    <citation type="journal article" date="2019" name="Int. J. Syst. Evol. Microbiol.">
        <title>The Global Catalogue of Microorganisms (GCM) 10K type strain sequencing project: providing services to taxonomists for standard genome sequencing and annotation.</title>
        <authorList>
            <consortium name="The Broad Institute Genomics Platform"/>
            <consortium name="The Broad Institute Genome Sequencing Center for Infectious Disease"/>
            <person name="Wu L."/>
            <person name="Ma J."/>
        </authorList>
    </citation>
    <scope>NUCLEOTIDE SEQUENCE [LARGE SCALE GENOMIC DNA]</scope>
    <source>
        <strain evidence="4">JCM 10303</strain>
    </source>
</reference>
<dbReference type="PANTHER" id="PTHR36834">
    <property type="entry name" value="MEMBRANE PROTEIN-RELATED"/>
    <property type="match status" value="1"/>
</dbReference>
<evidence type="ECO:0000313" key="3">
    <source>
        <dbReference type="EMBL" id="GAA0526759.1"/>
    </source>
</evidence>
<comment type="caution">
    <text evidence="3">The sequence shown here is derived from an EMBL/GenBank/DDBJ whole genome shotgun (WGS) entry which is preliminary data.</text>
</comment>
<organism evidence="3 4">
    <name type="scientific">Saccharopolyspora erythraea</name>
    <name type="common">Streptomyces erythraeus</name>
    <dbReference type="NCBI Taxonomy" id="1836"/>
    <lineage>
        <taxon>Bacteria</taxon>
        <taxon>Bacillati</taxon>
        <taxon>Actinomycetota</taxon>
        <taxon>Actinomycetes</taxon>
        <taxon>Pseudonocardiales</taxon>
        <taxon>Pseudonocardiaceae</taxon>
        <taxon>Saccharopolyspora</taxon>
    </lineage>
</organism>
<keyword evidence="4" id="KW-1185">Reference proteome</keyword>
<evidence type="ECO:0000259" key="2">
    <source>
        <dbReference type="Pfam" id="PF04892"/>
    </source>
</evidence>
<dbReference type="Proteomes" id="UP001500729">
    <property type="component" value="Unassembled WGS sequence"/>
</dbReference>
<evidence type="ECO:0000256" key="1">
    <source>
        <dbReference type="SAM" id="Phobius"/>
    </source>
</evidence>
<proteinExistence type="predicted"/>
<accession>A0ABP3MVH0</accession>
<dbReference type="RefSeq" id="WP_143538094.1">
    <property type="nucleotide sequence ID" value="NZ_BAAAGS010000015.1"/>
</dbReference>
<dbReference type="EMBL" id="BAAAGS010000015">
    <property type="protein sequence ID" value="GAA0526759.1"/>
    <property type="molecule type" value="Genomic_DNA"/>
</dbReference>
<feature type="transmembrane region" description="Helical" evidence="1">
    <location>
        <begin position="6"/>
        <end position="31"/>
    </location>
</feature>
<evidence type="ECO:0000313" key="4">
    <source>
        <dbReference type="Proteomes" id="UP001500729"/>
    </source>
</evidence>
<dbReference type="InterPro" id="IPR053150">
    <property type="entry name" value="Teicoplanin_resist-assoc"/>
</dbReference>
<feature type="transmembrane region" description="Helical" evidence="1">
    <location>
        <begin position="43"/>
        <end position="65"/>
    </location>
</feature>
<gene>
    <name evidence="3" type="ORF">GCM10009533_27620</name>
</gene>
<sequence length="204" mass="21823">MRQFDAAFGGVIHTTLFMFPLAVVVAVVAVLVRCRWLRVQHAIRISVVDVALVYSTLFVVHLVVIPQPVVVENAVRLVPGTDLGVAVHAEPGDIAPWLQLLGNLLLLLPLGALLPLRLAAVDSCAKAALVVLATTCCIELVQYAVLTGRVVSADDVLLNTAGGLAGALLSRRWWADFRVPQPRPEAARARAAALRPQYARPHGG</sequence>
<dbReference type="InterPro" id="IPR006976">
    <property type="entry name" value="VanZ-like"/>
</dbReference>
<dbReference type="PANTHER" id="PTHR36834:SF1">
    <property type="entry name" value="INTEGRAL MEMBRANE PROTEIN"/>
    <property type="match status" value="1"/>
</dbReference>